<evidence type="ECO:0000256" key="1">
    <source>
        <dbReference type="SAM" id="Phobius"/>
    </source>
</evidence>
<name>A1RAU0_PAEAT</name>
<evidence type="ECO:0000313" key="2">
    <source>
        <dbReference type="EMBL" id="ABM07380.1"/>
    </source>
</evidence>
<dbReference type="KEGG" id="aau:AAur_3666"/>
<feature type="transmembrane region" description="Helical" evidence="1">
    <location>
        <begin position="178"/>
        <end position="195"/>
    </location>
</feature>
<keyword evidence="1" id="KW-1133">Transmembrane helix</keyword>
<keyword evidence="1" id="KW-0812">Transmembrane</keyword>
<feature type="transmembrane region" description="Helical" evidence="1">
    <location>
        <begin position="12"/>
        <end position="33"/>
    </location>
</feature>
<evidence type="ECO:0000313" key="3">
    <source>
        <dbReference type="Proteomes" id="UP000000637"/>
    </source>
</evidence>
<dbReference type="STRING" id="290340.AAur_3666"/>
<feature type="transmembrane region" description="Helical" evidence="1">
    <location>
        <begin position="128"/>
        <end position="147"/>
    </location>
</feature>
<sequence>MSGNHPYRRAGAVIVAGTVVWFVGISPVSRVYITPDDAERLRMLQAGQRGWITGQHLTAAGTVAVPVGFAAFARSIPDSGTSHRKAKKWAYGAAAALLAGAPLFVSSLARRASDIEGFAYRRGSNAPFLAYSGLHVVALAALGGSLLSLPVKRWIGVTAAASAPIYGAILVAKKDIPPFAFYLVEGLAGAYLIAWEQPEEREA</sequence>
<feature type="transmembrane region" description="Helical" evidence="1">
    <location>
        <begin position="53"/>
        <end position="77"/>
    </location>
</feature>
<dbReference type="OrthoDB" id="4946950at2"/>
<dbReference type="HOGENOM" id="CLU_1399968_0_0_11"/>
<feature type="transmembrane region" description="Helical" evidence="1">
    <location>
        <begin position="89"/>
        <end position="108"/>
    </location>
</feature>
<reference evidence="2 3" key="1">
    <citation type="journal article" date="2006" name="PLoS Genet.">
        <title>Secrets of soil survival revealed by the genome sequence of Arthrobacter aurescens TC1.</title>
        <authorList>
            <person name="Mongodin E.F."/>
            <person name="Shapir N."/>
            <person name="Daugherty S.C."/>
            <person name="DeBoy R.T."/>
            <person name="Emerson J.B."/>
            <person name="Shvartzbeyn A."/>
            <person name="Radune D."/>
            <person name="Vamathevan J."/>
            <person name="Riggs F."/>
            <person name="Grinberg V."/>
            <person name="Khouri H."/>
            <person name="Wackett L.P."/>
            <person name="Nelson K.E."/>
            <person name="Sadowsky M.J."/>
        </authorList>
    </citation>
    <scope>NUCLEOTIDE SEQUENCE [LARGE SCALE GENOMIC DNA]</scope>
    <source>
        <strain evidence="2 3">TC1</strain>
    </source>
</reference>
<protein>
    <submittedName>
        <fullName evidence="2">Integral membrane protein</fullName>
    </submittedName>
</protein>
<keyword evidence="3" id="KW-1185">Reference proteome</keyword>
<dbReference type="EMBL" id="CP000474">
    <property type="protein sequence ID" value="ABM07380.1"/>
    <property type="molecule type" value="Genomic_DNA"/>
</dbReference>
<gene>
    <name evidence="2" type="ordered locus">AAur_3666</name>
</gene>
<organism evidence="2 3">
    <name type="scientific">Paenarthrobacter aurescens (strain TC1)</name>
    <dbReference type="NCBI Taxonomy" id="290340"/>
    <lineage>
        <taxon>Bacteria</taxon>
        <taxon>Bacillati</taxon>
        <taxon>Actinomycetota</taxon>
        <taxon>Actinomycetes</taxon>
        <taxon>Micrococcales</taxon>
        <taxon>Micrococcaceae</taxon>
        <taxon>Paenarthrobacter</taxon>
    </lineage>
</organism>
<proteinExistence type="predicted"/>
<dbReference type="RefSeq" id="WP_011776278.1">
    <property type="nucleotide sequence ID" value="NC_008711.1"/>
</dbReference>
<dbReference type="Proteomes" id="UP000000637">
    <property type="component" value="Chromosome"/>
</dbReference>
<dbReference type="AlphaFoldDB" id="A1RAU0"/>
<feature type="transmembrane region" description="Helical" evidence="1">
    <location>
        <begin position="154"/>
        <end position="172"/>
    </location>
</feature>
<keyword evidence="1" id="KW-0472">Membrane</keyword>
<accession>A1RAU0</accession>